<dbReference type="AlphaFoldDB" id="U1PUI7"/>
<proteinExistence type="predicted"/>
<dbReference type="RefSeq" id="WP_021055509.1">
    <property type="nucleotide sequence ID" value="NZ_KE356561.1"/>
</dbReference>
<dbReference type="EMBL" id="KE356561">
    <property type="protein sequence ID" value="ERG96041.1"/>
    <property type="molecule type" value="Genomic_DNA"/>
</dbReference>
<dbReference type="Proteomes" id="UP000030710">
    <property type="component" value="Unassembled WGS sequence"/>
</dbReference>
<organism evidence="1 2">
    <name type="scientific">Haloquadratum walsbyi J07HQW2</name>
    <dbReference type="NCBI Taxonomy" id="1238425"/>
    <lineage>
        <taxon>Archaea</taxon>
        <taxon>Methanobacteriati</taxon>
        <taxon>Methanobacteriota</taxon>
        <taxon>Stenosarchaea group</taxon>
        <taxon>Halobacteria</taxon>
        <taxon>Halobacteriales</taxon>
        <taxon>Haloferacaceae</taxon>
        <taxon>Haloquadratum</taxon>
    </lineage>
</organism>
<dbReference type="HOGENOM" id="CLU_219268_0_0_2"/>
<reference evidence="1 2" key="1">
    <citation type="journal article" date="2013" name="PLoS ONE">
        <title>Assembly-driven community genomics of a hypersaline microbial ecosystem.</title>
        <authorList>
            <person name="Podell S."/>
            <person name="Ugalde J.A."/>
            <person name="Narasingarao P."/>
            <person name="Banfield J.F."/>
            <person name="Heidelberg K.B."/>
            <person name="Allen E.E."/>
        </authorList>
    </citation>
    <scope>NUCLEOTIDE SEQUENCE [LARGE SCALE GENOMIC DNA]</scope>
    <source>
        <strain evidence="2">J07HQW2</strain>
    </source>
</reference>
<evidence type="ECO:0008006" key="3">
    <source>
        <dbReference type="Google" id="ProtNLM"/>
    </source>
</evidence>
<accession>U1PUI7</accession>
<evidence type="ECO:0000313" key="2">
    <source>
        <dbReference type="Proteomes" id="UP000030710"/>
    </source>
</evidence>
<gene>
    <name evidence="1" type="ORF">J07HQW2_02508</name>
</gene>
<sequence>MIETTEETNAESTIACDACGNEFHSAKAAKQHMYDVGLLR</sequence>
<name>U1PUI7_9EURY</name>
<protein>
    <recommendedName>
        <fullName evidence="3">C2H2-type domain-containing protein</fullName>
    </recommendedName>
</protein>
<evidence type="ECO:0000313" key="1">
    <source>
        <dbReference type="EMBL" id="ERG96041.1"/>
    </source>
</evidence>